<comment type="similarity">
    <text evidence="1">Belongs to the HMG-CoA lyase family.</text>
</comment>
<dbReference type="GO" id="GO:0046872">
    <property type="term" value="F:metal ion binding"/>
    <property type="evidence" value="ECO:0007669"/>
    <property type="project" value="UniProtKB-KW"/>
</dbReference>
<dbReference type="NCBIfam" id="NF004283">
    <property type="entry name" value="PRK05692.1"/>
    <property type="match status" value="1"/>
</dbReference>
<dbReference type="CDD" id="cd07938">
    <property type="entry name" value="DRE_TIM_HMGL"/>
    <property type="match status" value="1"/>
</dbReference>
<dbReference type="InterPro" id="IPR000891">
    <property type="entry name" value="PYR_CT"/>
</dbReference>
<evidence type="ECO:0000256" key="3">
    <source>
        <dbReference type="ARBA" id="ARBA00023239"/>
    </source>
</evidence>
<protein>
    <submittedName>
        <fullName evidence="5">Hydroxymethylglutaryl-CoA lyase</fullName>
        <ecNumber evidence="5">4.1.3.4</ecNumber>
    </submittedName>
</protein>
<dbReference type="Proteomes" id="UP000028681">
    <property type="component" value="Chromosome"/>
</dbReference>
<evidence type="ECO:0000313" key="6">
    <source>
        <dbReference type="Proteomes" id="UP000028681"/>
    </source>
</evidence>
<dbReference type="RefSeq" id="WP_034164391.1">
    <property type="nucleotide sequence ID" value="NZ_CP006664.1"/>
</dbReference>
<dbReference type="PROSITE" id="PS50991">
    <property type="entry name" value="PYR_CT"/>
    <property type="match status" value="1"/>
</dbReference>
<evidence type="ECO:0000313" key="5">
    <source>
        <dbReference type="EMBL" id="AIJ09621.1"/>
    </source>
</evidence>
<dbReference type="GeneID" id="33940675"/>
<dbReference type="GO" id="GO:0004419">
    <property type="term" value="F:hydroxymethylglutaryl-CoA lyase activity"/>
    <property type="evidence" value="ECO:0007669"/>
    <property type="project" value="UniProtKB-EC"/>
</dbReference>
<dbReference type="HOGENOM" id="CLU_022138_3_2_6"/>
<dbReference type="GO" id="GO:0046951">
    <property type="term" value="P:ketone body biosynthetic process"/>
    <property type="evidence" value="ECO:0007669"/>
    <property type="project" value="TreeGrafter"/>
</dbReference>
<dbReference type="SUPFAM" id="SSF51569">
    <property type="entry name" value="Aldolase"/>
    <property type="match status" value="1"/>
</dbReference>
<sequence length="303" mass="33108">MTEQTRVNIVEIGPRDGFQNVRDFIPTALKIEIIEGIISAGVQRMQLTSFVSQAAIAQMRDAEIVSRHCISRYPDCQFSALVPNFHGARLAQACGYREITPVISLSETHNLKNVNKTHRQSLDEIARIRQHFPDLRIVQDIATVFGCPYEGRMATPPLLALIAALAAEGIDEFTLCDTIGVAYPGQVLSTLNAVRAAFPAVRLNIHIHDTRNMGIINSYLAATWPVDAIQTSLGGLGGCPFAPGASGNTATEDLVYLLHAQGMATGIDFARLLATAKHLHQHVEGRYSGHHLHISARQKDFTP</sequence>
<dbReference type="AlphaFoldDB" id="A0A076LP22"/>
<dbReference type="PANTHER" id="PTHR42738">
    <property type="entry name" value="HYDROXYMETHYLGLUTARYL-COA LYASE"/>
    <property type="match status" value="1"/>
</dbReference>
<organism evidence="5 6">
    <name type="scientific">Edwardsiella anguillarum ET080813</name>
    <dbReference type="NCBI Taxonomy" id="667120"/>
    <lineage>
        <taxon>Bacteria</taxon>
        <taxon>Pseudomonadati</taxon>
        <taxon>Pseudomonadota</taxon>
        <taxon>Gammaproteobacteria</taxon>
        <taxon>Enterobacterales</taxon>
        <taxon>Hafniaceae</taxon>
        <taxon>Edwardsiella</taxon>
    </lineage>
</organism>
<evidence type="ECO:0000259" key="4">
    <source>
        <dbReference type="PROSITE" id="PS50991"/>
    </source>
</evidence>
<name>A0A076LP22_9GAMM</name>
<evidence type="ECO:0000256" key="2">
    <source>
        <dbReference type="ARBA" id="ARBA00022723"/>
    </source>
</evidence>
<dbReference type="Gene3D" id="3.20.20.70">
    <property type="entry name" value="Aldolase class I"/>
    <property type="match status" value="1"/>
</dbReference>
<keyword evidence="2" id="KW-0479">Metal-binding</keyword>
<dbReference type="Pfam" id="PF00682">
    <property type="entry name" value="HMGL-like"/>
    <property type="match status" value="1"/>
</dbReference>
<proteinExistence type="inferred from homology"/>
<feature type="domain" description="Pyruvate carboxyltransferase" evidence="4">
    <location>
        <begin position="7"/>
        <end position="273"/>
    </location>
</feature>
<reference evidence="5 6" key="1">
    <citation type="journal article" date="2012" name="PLoS ONE">
        <title>Edwardsiella comparative phylogenomics reveal the new intra/inter-species taxonomic relationships, virulence evolution and niche adaptation mechanisms.</title>
        <authorList>
            <person name="Yang M."/>
            <person name="Lv Y."/>
            <person name="Xiao J."/>
            <person name="Wu H."/>
            <person name="Zheng H."/>
            <person name="Liu Q."/>
            <person name="Zhang Y."/>
            <person name="Wang Q."/>
        </authorList>
    </citation>
    <scope>NUCLEOTIDE SEQUENCE [LARGE SCALE GENOMIC DNA]</scope>
    <source>
        <strain evidence="6">080813</strain>
    </source>
</reference>
<gene>
    <name evidence="5" type="primary">hmgL</name>
    <name evidence="5" type="ORF">ETEE_3194</name>
</gene>
<accession>A0A076LP22</accession>
<dbReference type="PANTHER" id="PTHR42738:SF7">
    <property type="entry name" value="HYDROXYMETHYLGLUTARYL-COA LYASE"/>
    <property type="match status" value="1"/>
</dbReference>
<dbReference type="KEGG" id="ete:ETEE_3194"/>
<keyword evidence="3 5" id="KW-0456">Lyase</keyword>
<dbReference type="InterPro" id="IPR043594">
    <property type="entry name" value="HMGL"/>
</dbReference>
<dbReference type="EC" id="4.1.3.4" evidence="5"/>
<evidence type="ECO:0000256" key="1">
    <source>
        <dbReference type="ARBA" id="ARBA00009405"/>
    </source>
</evidence>
<dbReference type="InterPro" id="IPR013785">
    <property type="entry name" value="Aldolase_TIM"/>
</dbReference>
<dbReference type="EMBL" id="CP006664">
    <property type="protein sequence ID" value="AIJ09621.1"/>
    <property type="molecule type" value="Genomic_DNA"/>
</dbReference>
<dbReference type="GO" id="GO:0006552">
    <property type="term" value="P:L-leucine catabolic process"/>
    <property type="evidence" value="ECO:0007669"/>
    <property type="project" value="TreeGrafter"/>
</dbReference>